<keyword evidence="8" id="KW-0732">Signal</keyword>
<keyword evidence="6 7" id="KW-0472">Membrane</keyword>
<keyword evidence="4 7" id="KW-0812">Transmembrane</keyword>
<dbReference type="EMBL" id="CP063185">
    <property type="protein sequence ID" value="QYC74547.1"/>
    <property type="molecule type" value="Genomic_DNA"/>
</dbReference>
<dbReference type="PROSITE" id="PS01061">
    <property type="entry name" value="FLIP_2"/>
    <property type="match status" value="1"/>
</dbReference>
<dbReference type="GO" id="GO:0005886">
    <property type="term" value="C:plasma membrane"/>
    <property type="evidence" value="ECO:0007669"/>
    <property type="project" value="UniProtKB-SubCell"/>
</dbReference>
<feature type="chain" id="PRO_5042922881" evidence="8">
    <location>
        <begin position="22"/>
        <end position="311"/>
    </location>
</feature>
<dbReference type="PRINTS" id="PR01302">
    <property type="entry name" value="TYPE3IMPPROT"/>
</dbReference>
<keyword evidence="3" id="KW-1003">Cell membrane</keyword>
<evidence type="ECO:0000313" key="10">
    <source>
        <dbReference type="Proteomes" id="UP000825134"/>
    </source>
</evidence>
<evidence type="ECO:0000256" key="6">
    <source>
        <dbReference type="ARBA" id="ARBA00023136"/>
    </source>
</evidence>
<dbReference type="PANTHER" id="PTHR30587">
    <property type="entry name" value="FLAGELLAR BIOSYNTHETIC PROTEIN FLIP"/>
    <property type="match status" value="1"/>
</dbReference>
<evidence type="ECO:0000256" key="7">
    <source>
        <dbReference type="SAM" id="Phobius"/>
    </source>
</evidence>
<dbReference type="NCBIfam" id="TIGR01102">
    <property type="entry name" value="yscR"/>
    <property type="match status" value="1"/>
</dbReference>
<evidence type="ECO:0000256" key="2">
    <source>
        <dbReference type="ARBA" id="ARBA00006257"/>
    </source>
</evidence>
<evidence type="ECO:0000313" key="9">
    <source>
        <dbReference type="EMBL" id="QYC74547.1"/>
    </source>
</evidence>
<organism evidence="9 10">
    <name type="scientific">Chlamydia suis</name>
    <dbReference type="NCBI Taxonomy" id="83559"/>
    <lineage>
        <taxon>Bacteria</taxon>
        <taxon>Pseudomonadati</taxon>
        <taxon>Chlamydiota</taxon>
        <taxon>Chlamydiia</taxon>
        <taxon>Chlamydiales</taxon>
        <taxon>Chlamydiaceae</taxon>
        <taxon>Chlamydia/Chlamydophila group</taxon>
        <taxon>Chlamydia</taxon>
    </lineage>
</organism>
<feature type="transmembrane region" description="Helical" evidence="7">
    <location>
        <begin position="97"/>
        <end position="119"/>
    </location>
</feature>
<dbReference type="GO" id="GO:0009306">
    <property type="term" value="P:protein secretion"/>
    <property type="evidence" value="ECO:0007669"/>
    <property type="project" value="InterPro"/>
</dbReference>
<comment type="similarity">
    <text evidence="2">Belongs to the FliP/MopC/SpaP family.</text>
</comment>
<feature type="transmembrane region" description="Helical" evidence="7">
    <location>
        <begin position="140"/>
        <end position="161"/>
    </location>
</feature>
<evidence type="ECO:0000256" key="4">
    <source>
        <dbReference type="ARBA" id="ARBA00022692"/>
    </source>
</evidence>
<dbReference type="InterPro" id="IPR005838">
    <property type="entry name" value="T3SS_IM_P"/>
</dbReference>
<feature type="signal peptide" evidence="8">
    <location>
        <begin position="1"/>
        <end position="21"/>
    </location>
</feature>
<feature type="transmembrane region" description="Helical" evidence="7">
    <location>
        <begin position="286"/>
        <end position="310"/>
    </location>
</feature>
<evidence type="ECO:0000256" key="1">
    <source>
        <dbReference type="ARBA" id="ARBA00004651"/>
    </source>
</evidence>
<accession>A0AAQ0ELJ2</accession>
<reference evidence="9" key="1">
    <citation type="journal article" date="2021" name="Front. Microbiol.">
        <title>Generation of Tetracycline and Rifamycin Resistant Chlamydia Suis Recombinants.</title>
        <authorList>
            <person name="Marti H."/>
            <person name="Bommana S."/>
            <person name="Read T.D."/>
            <person name="Pesch T."/>
            <person name="Prahauser B."/>
            <person name="Dean D."/>
            <person name="Borel N."/>
        </authorList>
    </citation>
    <scope>NUCLEOTIDE SEQUENCE</scope>
    <source>
        <strain evidence="9">208.1</strain>
    </source>
</reference>
<dbReference type="Pfam" id="PF00813">
    <property type="entry name" value="FliP"/>
    <property type="match status" value="1"/>
</dbReference>
<dbReference type="NCBIfam" id="NF009438">
    <property type="entry name" value="PRK12797.1"/>
    <property type="match status" value="1"/>
</dbReference>
<keyword evidence="5 7" id="KW-1133">Transmembrane helix</keyword>
<dbReference type="InterPro" id="IPR005773">
    <property type="entry name" value="T3SS_YscR-like"/>
</dbReference>
<evidence type="ECO:0000256" key="8">
    <source>
        <dbReference type="SAM" id="SignalP"/>
    </source>
</evidence>
<proteinExistence type="inferred from homology"/>
<sequence length="311" mass="34552">MRSIFRIFFFLCMLSATYSFADSCSDTSCSMVQEASSCHPCFSAPQQEIPASPENQEKTFRCPSYRPTVEAQDLLPPQGELSSGAFSETYPDLTTQAVLLLFLALSPFLVMLLTSYLKIIITLVLLRNALGVQQTPPSQVLNGIALILSIYVMFPTGMAMYNDAKKGIESNAIPRDLFSAEGAETVFVALNKSKEPLRSFLIKNTPKPQIQSFYKISQKTFPPELRQQLTPSDFVIIIPAFIMGQIKNAFEIGVLIYLPFFVIDLVTANVLVAMQMMMLSPLSISLPLKLLLVVMVDGWTLLLEGLMISFK</sequence>
<feature type="transmembrane region" description="Helical" evidence="7">
    <location>
        <begin position="254"/>
        <end position="274"/>
    </location>
</feature>
<dbReference type="PANTHER" id="PTHR30587:SF0">
    <property type="entry name" value="FLAGELLAR BIOSYNTHETIC PROTEIN FLIP"/>
    <property type="match status" value="1"/>
</dbReference>
<name>A0AAQ0ELJ2_9CHLA</name>
<dbReference type="Proteomes" id="UP000825134">
    <property type="component" value="Chromosome"/>
</dbReference>
<protein>
    <submittedName>
        <fullName evidence="9">Type III secretion system export apparatus subunit SctR</fullName>
    </submittedName>
</protein>
<dbReference type="RefSeq" id="WP_080122465.1">
    <property type="nucleotide sequence ID" value="NZ_CP035278.1"/>
</dbReference>
<gene>
    <name evidence="9" type="primary">sctR</name>
    <name evidence="9" type="ORF">INQ84_00835</name>
</gene>
<evidence type="ECO:0000256" key="5">
    <source>
        <dbReference type="ARBA" id="ARBA00022989"/>
    </source>
</evidence>
<evidence type="ECO:0000256" key="3">
    <source>
        <dbReference type="ARBA" id="ARBA00022475"/>
    </source>
</evidence>
<dbReference type="AlphaFoldDB" id="A0AAQ0ELJ2"/>
<comment type="subcellular location">
    <subcellularLocation>
        <location evidence="1">Cell membrane</location>
        <topology evidence="1">Multi-pass membrane protein</topology>
    </subcellularLocation>
</comment>